<evidence type="ECO:0000259" key="1">
    <source>
        <dbReference type="Pfam" id="PF01642"/>
    </source>
</evidence>
<proteinExistence type="predicted"/>
<dbReference type="InterPro" id="IPR016176">
    <property type="entry name" value="Cbl-dep_enz_cat"/>
</dbReference>
<organism evidence="2">
    <name type="scientific">marine sediment metagenome</name>
    <dbReference type="NCBI Taxonomy" id="412755"/>
    <lineage>
        <taxon>unclassified sequences</taxon>
        <taxon>metagenomes</taxon>
        <taxon>ecological metagenomes</taxon>
    </lineage>
</organism>
<feature type="non-terminal residue" evidence="2">
    <location>
        <position position="72"/>
    </location>
</feature>
<sequence>MAEFERKKEFRTTVDGAVVKRVYTPEDLGKFKKDNSLPGEYPFTRHIRTTGYRGRLWTMRLYSGFATVEETN</sequence>
<dbReference type="SUPFAM" id="SSF51703">
    <property type="entry name" value="Cobalamin (vitamin B12)-dependent enzymes"/>
    <property type="match status" value="1"/>
</dbReference>
<dbReference type="Gene3D" id="3.20.20.240">
    <property type="entry name" value="Methylmalonyl-CoA mutase"/>
    <property type="match status" value="1"/>
</dbReference>
<reference evidence="2" key="1">
    <citation type="journal article" date="2014" name="Front. Microbiol.">
        <title>High frequency of phylogenetically diverse reductive dehalogenase-homologous genes in deep subseafloor sedimentary metagenomes.</title>
        <authorList>
            <person name="Kawai M."/>
            <person name="Futagami T."/>
            <person name="Toyoda A."/>
            <person name="Takaki Y."/>
            <person name="Nishi S."/>
            <person name="Hori S."/>
            <person name="Arai W."/>
            <person name="Tsubouchi T."/>
            <person name="Morono Y."/>
            <person name="Uchiyama I."/>
            <person name="Ito T."/>
            <person name="Fujiyama A."/>
            <person name="Inagaki F."/>
            <person name="Takami H."/>
        </authorList>
    </citation>
    <scope>NUCLEOTIDE SEQUENCE</scope>
    <source>
        <strain evidence="2">Expedition CK06-06</strain>
    </source>
</reference>
<evidence type="ECO:0000313" key="2">
    <source>
        <dbReference type="EMBL" id="GAI64701.1"/>
    </source>
</evidence>
<dbReference type="PANTHER" id="PTHR48101">
    <property type="entry name" value="METHYLMALONYL-COA MUTASE, MITOCHONDRIAL-RELATED"/>
    <property type="match status" value="1"/>
</dbReference>
<dbReference type="AlphaFoldDB" id="X1RCG9"/>
<dbReference type="GO" id="GO:0016866">
    <property type="term" value="F:intramolecular transferase activity"/>
    <property type="evidence" value="ECO:0007669"/>
    <property type="project" value="InterPro"/>
</dbReference>
<feature type="domain" description="Methylmalonyl-CoA mutase alpha/beta chain catalytic" evidence="1">
    <location>
        <begin position="13"/>
        <end position="72"/>
    </location>
</feature>
<accession>X1RCG9</accession>
<gene>
    <name evidence="2" type="ORF">S06H3_65008</name>
</gene>
<dbReference type="PANTHER" id="PTHR48101:SF1">
    <property type="entry name" value="METHYLMALONYL-COA MUTASE, LARGE SUBUNIT"/>
    <property type="match status" value="1"/>
</dbReference>
<dbReference type="GO" id="GO:0031419">
    <property type="term" value="F:cobalamin binding"/>
    <property type="evidence" value="ECO:0007669"/>
    <property type="project" value="InterPro"/>
</dbReference>
<comment type="caution">
    <text evidence="2">The sequence shown here is derived from an EMBL/GenBank/DDBJ whole genome shotgun (WGS) entry which is preliminary data.</text>
</comment>
<name>X1RCG9_9ZZZZ</name>
<dbReference type="EMBL" id="BARV01043605">
    <property type="protein sequence ID" value="GAI64701.1"/>
    <property type="molecule type" value="Genomic_DNA"/>
</dbReference>
<dbReference type="Pfam" id="PF01642">
    <property type="entry name" value="MM_CoA_mutase"/>
    <property type="match status" value="1"/>
</dbReference>
<dbReference type="InterPro" id="IPR006099">
    <property type="entry name" value="MeMalonylCoA_mutase_a/b_cat"/>
</dbReference>
<protein>
    <recommendedName>
        <fullName evidence="1">Methylmalonyl-CoA mutase alpha/beta chain catalytic domain-containing protein</fullName>
    </recommendedName>
</protein>